<feature type="transmembrane region" description="Helical" evidence="8">
    <location>
        <begin position="707"/>
        <end position="729"/>
    </location>
</feature>
<comment type="caution">
    <text evidence="9">The sequence shown here is derived from an EMBL/GenBank/DDBJ whole genome shotgun (WGS) entry which is preliminary data.</text>
</comment>
<feature type="transmembrane region" description="Helical" evidence="8">
    <location>
        <begin position="240"/>
        <end position="258"/>
    </location>
</feature>
<feature type="transmembrane region" description="Helical" evidence="8">
    <location>
        <begin position="290"/>
        <end position="314"/>
    </location>
</feature>
<comment type="similarity">
    <text evidence="2">Belongs to the oligopeptide OPT transporter family.</text>
</comment>
<evidence type="ECO:0000256" key="3">
    <source>
        <dbReference type="ARBA" id="ARBA00022448"/>
    </source>
</evidence>
<feature type="transmembrane region" description="Helical" evidence="8">
    <location>
        <begin position="138"/>
        <end position="157"/>
    </location>
</feature>
<dbReference type="Proteomes" id="UP000536711">
    <property type="component" value="Unassembled WGS sequence"/>
</dbReference>
<feature type="transmembrane region" description="Helical" evidence="8">
    <location>
        <begin position="447"/>
        <end position="468"/>
    </location>
</feature>
<feature type="region of interest" description="Disordered" evidence="7">
    <location>
        <begin position="1"/>
        <end position="42"/>
    </location>
</feature>
<keyword evidence="3" id="KW-0813">Transport</keyword>
<feature type="transmembrane region" description="Helical" evidence="8">
    <location>
        <begin position="177"/>
        <end position="195"/>
    </location>
</feature>
<reference evidence="9 10" key="1">
    <citation type="submission" date="2020-01" db="EMBL/GenBank/DDBJ databases">
        <title>Identification and distribution of gene clusters putatively required for synthesis of sphingolipid metabolism inhibitors in phylogenetically diverse species of the filamentous fungus Fusarium.</title>
        <authorList>
            <person name="Kim H.-S."/>
            <person name="Busman M."/>
            <person name="Brown D.W."/>
            <person name="Divon H."/>
            <person name="Uhlig S."/>
            <person name="Proctor R.H."/>
        </authorList>
    </citation>
    <scope>NUCLEOTIDE SEQUENCE [LARGE SCALE GENOMIC DNA]</scope>
    <source>
        <strain evidence="9 10">NRRL 13308</strain>
    </source>
</reference>
<feature type="transmembrane region" description="Helical" evidence="8">
    <location>
        <begin position="98"/>
        <end position="117"/>
    </location>
</feature>
<protein>
    <submittedName>
        <fullName evidence="9">Metal-nicotianamine transporter YSL11</fullName>
    </submittedName>
</protein>
<evidence type="ECO:0000256" key="7">
    <source>
        <dbReference type="SAM" id="MobiDB-lite"/>
    </source>
</evidence>
<dbReference type="PANTHER" id="PTHR31645">
    <property type="entry name" value="OLIGOPEPTIDE TRANSPORTER YGL114W-RELATED"/>
    <property type="match status" value="1"/>
</dbReference>
<keyword evidence="6 8" id="KW-0472">Membrane</keyword>
<feature type="transmembrane region" description="Helical" evidence="8">
    <location>
        <begin position="70"/>
        <end position="92"/>
    </location>
</feature>
<evidence type="ECO:0000313" key="10">
    <source>
        <dbReference type="Proteomes" id="UP000536711"/>
    </source>
</evidence>
<evidence type="ECO:0000256" key="5">
    <source>
        <dbReference type="ARBA" id="ARBA00022989"/>
    </source>
</evidence>
<feature type="compositionally biased region" description="Basic and acidic residues" evidence="7">
    <location>
        <begin position="1003"/>
        <end position="1017"/>
    </location>
</feature>
<dbReference type="PANTHER" id="PTHR31645:SF3">
    <property type="entry name" value="OLIGOPEPTIDE TRANSPORTER"/>
    <property type="match status" value="1"/>
</dbReference>
<accession>A0A8H4JUE8</accession>
<feature type="transmembrane region" description="Helical" evidence="8">
    <location>
        <begin position="474"/>
        <end position="494"/>
    </location>
</feature>
<dbReference type="GO" id="GO:0000329">
    <property type="term" value="C:fungal-type vacuole membrane"/>
    <property type="evidence" value="ECO:0007669"/>
    <property type="project" value="TreeGrafter"/>
</dbReference>
<feature type="transmembrane region" description="Helical" evidence="8">
    <location>
        <begin position="564"/>
        <end position="585"/>
    </location>
</feature>
<evidence type="ECO:0000256" key="2">
    <source>
        <dbReference type="ARBA" id="ARBA00008807"/>
    </source>
</evidence>
<comment type="subcellular location">
    <subcellularLocation>
        <location evidence="1">Membrane</location>
        <topology evidence="1">Multi-pass membrane protein</topology>
    </subcellularLocation>
</comment>
<dbReference type="Pfam" id="PF03169">
    <property type="entry name" value="OPT"/>
    <property type="match status" value="1"/>
</dbReference>
<evidence type="ECO:0000256" key="1">
    <source>
        <dbReference type="ARBA" id="ARBA00004141"/>
    </source>
</evidence>
<dbReference type="AlphaFoldDB" id="A0A8H4JUE8"/>
<dbReference type="InterPro" id="IPR004813">
    <property type="entry name" value="OPT"/>
</dbReference>
<dbReference type="OrthoDB" id="77405at2759"/>
<organism evidence="9 10">
    <name type="scientific">Fusarium acutatum</name>
    <dbReference type="NCBI Taxonomy" id="78861"/>
    <lineage>
        <taxon>Eukaryota</taxon>
        <taxon>Fungi</taxon>
        <taxon>Dikarya</taxon>
        <taxon>Ascomycota</taxon>
        <taxon>Pezizomycotina</taxon>
        <taxon>Sordariomycetes</taxon>
        <taxon>Hypocreomycetidae</taxon>
        <taxon>Hypocreales</taxon>
        <taxon>Nectriaceae</taxon>
        <taxon>Fusarium</taxon>
        <taxon>Fusarium fujikuroi species complex</taxon>
    </lineage>
</organism>
<keyword evidence="10" id="KW-1185">Reference proteome</keyword>
<evidence type="ECO:0000256" key="4">
    <source>
        <dbReference type="ARBA" id="ARBA00022692"/>
    </source>
</evidence>
<feature type="region of interest" description="Disordered" evidence="7">
    <location>
        <begin position="989"/>
        <end position="1017"/>
    </location>
</feature>
<dbReference type="InterPro" id="IPR045035">
    <property type="entry name" value="YSL-like"/>
</dbReference>
<gene>
    <name evidence="9" type="ORF">FACUT_4299</name>
</gene>
<keyword evidence="5 8" id="KW-1133">Transmembrane helix</keyword>
<evidence type="ECO:0000256" key="6">
    <source>
        <dbReference type="ARBA" id="ARBA00023136"/>
    </source>
</evidence>
<name>A0A8H4JUE8_9HYPO</name>
<dbReference type="EMBL" id="JAADJF010000095">
    <property type="protein sequence ID" value="KAF4439222.1"/>
    <property type="molecule type" value="Genomic_DNA"/>
</dbReference>
<feature type="transmembrane region" description="Helical" evidence="8">
    <location>
        <begin position="368"/>
        <end position="387"/>
    </location>
</feature>
<feature type="compositionally biased region" description="Basic and acidic residues" evidence="7">
    <location>
        <begin position="19"/>
        <end position="42"/>
    </location>
</feature>
<evidence type="ECO:0000313" key="9">
    <source>
        <dbReference type="EMBL" id="KAF4439222.1"/>
    </source>
</evidence>
<keyword evidence="4 8" id="KW-0812">Transmembrane</keyword>
<proteinExistence type="inferred from homology"/>
<dbReference type="GO" id="GO:0035673">
    <property type="term" value="F:oligopeptide transmembrane transporter activity"/>
    <property type="evidence" value="ECO:0007669"/>
    <property type="project" value="InterPro"/>
</dbReference>
<feature type="transmembrane region" description="Helical" evidence="8">
    <location>
        <begin position="632"/>
        <end position="652"/>
    </location>
</feature>
<evidence type="ECO:0000256" key="8">
    <source>
        <dbReference type="SAM" id="Phobius"/>
    </source>
</evidence>
<sequence>MVAETVVPDRVPEDTLQPRYDETMQPRYDEKEPHFDTDLKSEADSEDERITDLFSSFPPAKGVEHEPNPLTARAVIVGIILGSLVNASNVYLGLKTGFTFPATMFGAIFGYGFILMLTKSLPHVPILGGKFGPQENSIIQAAATGAGGMSGVFVAGLPAMYRLDLLSDDPKKDFGRILTITFVCAFFGLFAAVPLRRFFIINVARELNLVFPTPTATAMTIRSMHAVGSGAADALRKIKALGIAFIIALLIICVGQYADGILHNWHIFTWFYVWSGYTASGLLEPENWGWYIQLTPAFFGSGILVGLNAAVSWWGGTVVAWGLIGPLLVHYGECIGIAVGEGKWEGITRFSVMTGVDEPDYVPSPRYWMLWPGVMVLMVYSLIEFFLHGKVVWDGIKFAVHESARSINNRLQARGHSNAWFAKQAAKADADGGVEDFASAQEQVPTWVWVAGTLAALILAMVVSEVQFHMNAGLALLACILGVIFAFMSIYGGAVTDCAPLTASAKASQLVYGGITKNHFAIKDAQRINLVAGNIASGTADVANSLVSDFRVGFLLKTPPKLQFYAQAMGTVVSVFLAPGIFVLFMSAYPCVYRPSDDPADVCPFAAPSVAAWQAVATAVTMPSIPIPKSSAYFSIAMGILCAVQAIVKHFWLVGSREKYRDWLPNWMSVGVAWVLGPDSGYANAILFGSITAWWWRKWFNNHFEMYAFAIAAGLIAGEGFGGVINAALELGKVSGSFKGTEIALPGAEWLRYLVRHNMPTNSRYTLESAYKTKDDAEGDELEFQKFIEPIYEDFRARGVEQQASSFSKSTPNDLLKDQVACRSGSEALSQAYFDLGPEQARGLQEVVEQRILLFSPMDWDRERVYSRDREKDWTKKYREQQKEDGRDIDLLKDEQIPPDPDALPAVTGNQHDVCAALLESAQSTRPKLTIKARITEARIRDMESLTKASFKAVIGILNSVHRKQDFDAKLAQIQRTITLDRFLPDDEINDSIPSQAESEVVTEFRRANPDKETPPN</sequence>